<sequence>MKSLFAISFSLLVVFQSVGFGMQDIFLLGRLVQHAEYHSENYGDDFFTFVEKHYGSLKMEHQKNHNEEDEEHEELPFQHISCHHLSTDVVLVPFEISIVKVEIHARQSHTFHYQNLYSSLEKFSIFQPPKFA</sequence>
<dbReference type="EMBL" id="JRWG01000001">
    <property type="protein sequence ID" value="KXO01275.1"/>
    <property type="molecule type" value="Genomic_DNA"/>
</dbReference>
<organism evidence="1 2">
    <name type="scientific">Aequorivita aquimaris</name>
    <dbReference type="NCBI Taxonomy" id="1548749"/>
    <lineage>
        <taxon>Bacteria</taxon>
        <taxon>Pseudomonadati</taxon>
        <taxon>Bacteroidota</taxon>
        <taxon>Flavobacteriia</taxon>
        <taxon>Flavobacteriales</taxon>
        <taxon>Flavobacteriaceae</taxon>
        <taxon>Aequorivita</taxon>
    </lineage>
</organism>
<reference evidence="1 2" key="2">
    <citation type="journal article" date="2016" name="Int. J. Syst. Evol. Microbiol.">
        <title>Vitellibacter aquimaris sp. nov., a marine bacterium isolated from seawater.</title>
        <authorList>
            <person name="Thevarajoo S."/>
            <person name="Selvaratnam C."/>
            <person name="Goh K.M."/>
            <person name="Hong K.W."/>
            <person name="Chan X.Y."/>
            <person name="Chan K.G."/>
            <person name="Chong C.S."/>
        </authorList>
    </citation>
    <scope>NUCLEOTIDE SEQUENCE [LARGE SCALE GENOMIC DNA]</scope>
    <source>
        <strain evidence="1 2">D-24</strain>
    </source>
</reference>
<dbReference type="AlphaFoldDB" id="A0A137RM84"/>
<evidence type="ECO:0000313" key="2">
    <source>
        <dbReference type="Proteomes" id="UP000070138"/>
    </source>
</evidence>
<keyword evidence="2" id="KW-1185">Reference proteome</keyword>
<evidence type="ECO:0000313" key="1">
    <source>
        <dbReference type="EMBL" id="KXO01275.1"/>
    </source>
</evidence>
<dbReference type="Proteomes" id="UP000070138">
    <property type="component" value="Unassembled WGS sequence"/>
</dbReference>
<proteinExistence type="predicted"/>
<gene>
    <name evidence="1" type="ORF">LS48_02090</name>
</gene>
<comment type="caution">
    <text evidence="1">The sequence shown here is derived from an EMBL/GenBank/DDBJ whole genome shotgun (WGS) entry which is preliminary data.</text>
</comment>
<accession>A0A137RM84</accession>
<name>A0A137RM84_9FLAO</name>
<dbReference type="RefSeq" id="WP_062619470.1">
    <property type="nucleotide sequence ID" value="NZ_JRWG01000001.1"/>
</dbReference>
<reference evidence="2" key="1">
    <citation type="submission" date="2014-10" db="EMBL/GenBank/DDBJ databases">
        <title>Genome sequencing of Vitellibacter sp. D-24.</title>
        <authorList>
            <person name="Thevarajoo S."/>
            <person name="Selvaratnam C."/>
            <person name="Goh K.M."/>
            <person name="Chong C.S."/>
        </authorList>
    </citation>
    <scope>NUCLEOTIDE SEQUENCE [LARGE SCALE GENOMIC DNA]</scope>
    <source>
        <strain evidence="2">D-24</strain>
    </source>
</reference>
<protein>
    <submittedName>
        <fullName evidence="1">Uncharacterized protein</fullName>
    </submittedName>
</protein>
<dbReference type="OrthoDB" id="1446707at2"/>
<dbReference type="STRING" id="1548749.LS48_02090"/>